<dbReference type="RefSeq" id="WP_239129683.1">
    <property type="nucleotide sequence ID" value="NZ_BOOW01000032.1"/>
</dbReference>
<dbReference type="InterPro" id="IPR032675">
    <property type="entry name" value="LRR_dom_sf"/>
</dbReference>
<dbReference type="SUPFAM" id="SSF52047">
    <property type="entry name" value="RNI-like"/>
    <property type="match status" value="1"/>
</dbReference>
<reference evidence="1" key="1">
    <citation type="submission" date="2021-01" db="EMBL/GenBank/DDBJ databases">
        <title>Whole genome shotgun sequence of Sinosporangium siamense NBRC 109515.</title>
        <authorList>
            <person name="Komaki H."/>
            <person name="Tamura T."/>
        </authorList>
    </citation>
    <scope>NUCLEOTIDE SEQUENCE</scope>
    <source>
        <strain evidence="1">NBRC 109515</strain>
    </source>
</reference>
<proteinExistence type="predicted"/>
<evidence type="ECO:0000313" key="1">
    <source>
        <dbReference type="EMBL" id="GII95091.1"/>
    </source>
</evidence>
<dbReference type="Gene3D" id="3.80.10.10">
    <property type="entry name" value="Ribonuclease Inhibitor"/>
    <property type="match status" value="1"/>
</dbReference>
<evidence type="ECO:0008006" key="3">
    <source>
        <dbReference type="Google" id="ProtNLM"/>
    </source>
</evidence>
<sequence>MTLHEDDDLETPADLRDPGEMFLSGNAVYHWSASDAHYERFAGLPIAYPWVLVEHPSPDPAAFAWPLYDVDALEEDDGGATIARELEELLGQVDGSRIEAIVVAGTNTCNVPAALAANAHRLPRLRSLFLGLVEQEACEISWIRQGDITPLLEAFPRLERLDVRGSDGLTLRPVRHEALKVLRFECGGLPGGVVRAVGGSELPALEHLELWLGVENYGGDTTVGDLGGILSGAGLPALRRLGLRNSEIQDEVAAAIAAAPVVARLEVLSLGMGTLSDTGAEALLSGQPLTHLRHLDLHHHFLSKGMAERVRHALPDIEVDLSEPQPQQEEWRYVAVSE</sequence>
<dbReference type="InterPro" id="IPR047722">
    <property type="entry name" value="STM4015-like"/>
</dbReference>
<dbReference type="EMBL" id="BOOW01000032">
    <property type="protein sequence ID" value="GII95091.1"/>
    <property type="molecule type" value="Genomic_DNA"/>
</dbReference>
<comment type="caution">
    <text evidence="1">The sequence shown here is derived from an EMBL/GenBank/DDBJ whole genome shotgun (WGS) entry which is preliminary data.</text>
</comment>
<accession>A0A919RJQ0</accession>
<dbReference type="NCBIfam" id="NF038076">
    <property type="entry name" value="fam_STM4015"/>
    <property type="match status" value="1"/>
</dbReference>
<protein>
    <recommendedName>
        <fullName evidence="3">Leucine-rich repeat domain-containing protein</fullName>
    </recommendedName>
</protein>
<dbReference type="AlphaFoldDB" id="A0A919RJQ0"/>
<organism evidence="1 2">
    <name type="scientific">Sinosporangium siamense</name>
    <dbReference type="NCBI Taxonomy" id="1367973"/>
    <lineage>
        <taxon>Bacteria</taxon>
        <taxon>Bacillati</taxon>
        <taxon>Actinomycetota</taxon>
        <taxon>Actinomycetes</taxon>
        <taxon>Streptosporangiales</taxon>
        <taxon>Streptosporangiaceae</taxon>
        <taxon>Sinosporangium</taxon>
    </lineage>
</organism>
<evidence type="ECO:0000313" key="2">
    <source>
        <dbReference type="Proteomes" id="UP000606172"/>
    </source>
</evidence>
<name>A0A919RJQ0_9ACTN</name>
<keyword evidence="2" id="KW-1185">Reference proteome</keyword>
<dbReference type="Proteomes" id="UP000606172">
    <property type="component" value="Unassembled WGS sequence"/>
</dbReference>
<gene>
    <name evidence="1" type="ORF">Ssi02_53220</name>
</gene>